<feature type="transmembrane region" description="Helical" evidence="2">
    <location>
        <begin position="254"/>
        <end position="276"/>
    </location>
</feature>
<evidence type="ECO:0008006" key="5">
    <source>
        <dbReference type="Google" id="ProtNLM"/>
    </source>
</evidence>
<dbReference type="AlphaFoldDB" id="A0A5E4MFM7"/>
<dbReference type="OrthoDB" id="8300238at2759"/>
<evidence type="ECO:0000256" key="1">
    <source>
        <dbReference type="SAM" id="Coils"/>
    </source>
</evidence>
<proteinExistence type="predicted"/>
<organism evidence="3 4">
    <name type="scientific">Cinara cedri</name>
    <dbReference type="NCBI Taxonomy" id="506608"/>
    <lineage>
        <taxon>Eukaryota</taxon>
        <taxon>Metazoa</taxon>
        <taxon>Ecdysozoa</taxon>
        <taxon>Arthropoda</taxon>
        <taxon>Hexapoda</taxon>
        <taxon>Insecta</taxon>
        <taxon>Pterygota</taxon>
        <taxon>Neoptera</taxon>
        <taxon>Paraneoptera</taxon>
        <taxon>Hemiptera</taxon>
        <taxon>Sternorrhyncha</taxon>
        <taxon>Aphidomorpha</taxon>
        <taxon>Aphidoidea</taxon>
        <taxon>Aphididae</taxon>
        <taxon>Lachninae</taxon>
        <taxon>Cinara</taxon>
    </lineage>
</organism>
<feature type="transmembrane region" description="Helical" evidence="2">
    <location>
        <begin position="226"/>
        <end position="248"/>
    </location>
</feature>
<keyword evidence="2" id="KW-0812">Transmembrane</keyword>
<feature type="transmembrane region" description="Helical" evidence="2">
    <location>
        <begin position="107"/>
        <end position="124"/>
    </location>
</feature>
<feature type="coiled-coil region" evidence="1">
    <location>
        <begin position="37"/>
        <end position="69"/>
    </location>
</feature>
<keyword evidence="1" id="KW-0175">Coiled coil</keyword>
<evidence type="ECO:0000256" key="2">
    <source>
        <dbReference type="SAM" id="Phobius"/>
    </source>
</evidence>
<protein>
    <recommendedName>
        <fullName evidence="5">Transmembrane protein</fullName>
    </recommendedName>
</protein>
<keyword evidence="2" id="KW-1133">Transmembrane helix</keyword>
<evidence type="ECO:0000313" key="4">
    <source>
        <dbReference type="Proteomes" id="UP000325440"/>
    </source>
</evidence>
<sequence>MTGIGNPNITDANNKLNVAGTNESDNKNSITDQWAFFHEFLLEIEEEKSKKLKLEKEILNLKRRELLRQYTSLARMAPLAVLMAIKLEATCSDMVLLGIINNALNHTVIPFTALSLVCTLYLIYNSKKIKKKEQELRNLKNKEEIGKSDVHYSKDDYVNCLDAFTSMLVILGGIVSQVSGQDIIEDSILLFSNIVAFCIACAFLYSECKKLKEHTYEKSNEKTSNINAATFIFAGAFSLLIRRIMLMATEPSMSIYIVGPTLGLFGILSIITGCILNTRSYSSKLEDIEVTEGTAMGIGIHAANYSDRKFNNNTDRSFPI</sequence>
<evidence type="ECO:0000313" key="3">
    <source>
        <dbReference type="EMBL" id="VVC30959.1"/>
    </source>
</evidence>
<dbReference type="Proteomes" id="UP000325440">
    <property type="component" value="Unassembled WGS sequence"/>
</dbReference>
<feature type="transmembrane region" description="Helical" evidence="2">
    <location>
        <begin position="187"/>
        <end position="205"/>
    </location>
</feature>
<accession>A0A5E4MFM7</accession>
<gene>
    <name evidence="3" type="ORF">CINCED_3A000739</name>
</gene>
<dbReference type="EMBL" id="CABPRJ010000553">
    <property type="protein sequence ID" value="VVC30959.1"/>
    <property type="molecule type" value="Genomic_DNA"/>
</dbReference>
<feature type="transmembrane region" description="Helical" evidence="2">
    <location>
        <begin position="157"/>
        <end position="175"/>
    </location>
</feature>
<keyword evidence="2" id="KW-0472">Membrane</keyword>
<feature type="coiled-coil region" evidence="1">
    <location>
        <begin position="122"/>
        <end position="149"/>
    </location>
</feature>
<keyword evidence="4" id="KW-1185">Reference proteome</keyword>
<reference evidence="3 4" key="1">
    <citation type="submission" date="2019-08" db="EMBL/GenBank/DDBJ databases">
        <authorList>
            <person name="Alioto T."/>
            <person name="Alioto T."/>
            <person name="Gomez Garrido J."/>
        </authorList>
    </citation>
    <scope>NUCLEOTIDE SEQUENCE [LARGE SCALE GENOMIC DNA]</scope>
</reference>
<name>A0A5E4MFM7_9HEMI</name>